<proteinExistence type="inferred from homology"/>
<dbReference type="RefSeq" id="WP_179444308.1">
    <property type="nucleotide sequence ID" value="NZ_JACBZS010000001.1"/>
</dbReference>
<name>A0A7Z0IKB5_9ACTN</name>
<dbReference type="Proteomes" id="UP000527616">
    <property type="component" value="Unassembled WGS sequence"/>
</dbReference>
<evidence type="ECO:0000256" key="1">
    <source>
        <dbReference type="ARBA" id="ARBA00008361"/>
    </source>
</evidence>
<protein>
    <submittedName>
        <fullName evidence="5">Ubiquinone/menaquinone biosynthesis C-methylase UbiE</fullName>
    </submittedName>
</protein>
<dbReference type="InterPro" id="IPR029063">
    <property type="entry name" value="SAM-dependent_MTases_sf"/>
</dbReference>
<gene>
    <name evidence="5" type="ORF">GGQ54_000898</name>
</gene>
<dbReference type="GO" id="GO:0008757">
    <property type="term" value="F:S-adenosylmethionine-dependent methyltransferase activity"/>
    <property type="evidence" value="ECO:0007669"/>
    <property type="project" value="InterPro"/>
</dbReference>
<dbReference type="EMBL" id="JACBZS010000001">
    <property type="protein sequence ID" value="NYI70338.1"/>
    <property type="molecule type" value="Genomic_DNA"/>
</dbReference>
<organism evidence="5 6">
    <name type="scientific">Naumannella cuiyingiana</name>
    <dbReference type="NCBI Taxonomy" id="1347891"/>
    <lineage>
        <taxon>Bacteria</taxon>
        <taxon>Bacillati</taxon>
        <taxon>Actinomycetota</taxon>
        <taxon>Actinomycetes</taxon>
        <taxon>Propionibacteriales</taxon>
        <taxon>Propionibacteriaceae</taxon>
        <taxon>Naumannella</taxon>
    </lineage>
</organism>
<dbReference type="Gene3D" id="3.40.50.150">
    <property type="entry name" value="Vaccinia Virus protein VP39"/>
    <property type="match status" value="1"/>
</dbReference>
<dbReference type="PANTHER" id="PTHR44942:SF4">
    <property type="entry name" value="METHYLTRANSFERASE TYPE 11 DOMAIN-CONTAINING PROTEIN"/>
    <property type="match status" value="1"/>
</dbReference>
<dbReference type="Pfam" id="PF08241">
    <property type="entry name" value="Methyltransf_11"/>
    <property type="match status" value="1"/>
</dbReference>
<dbReference type="GO" id="GO:0032259">
    <property type="term" value="P:methylation"/>
    <property type="evidence" value="ECO:0007669"/>
    <property type="project" value="UniProtKB-KW"/>
</dbReference>
<evidence type="ECO:0000259" key="4">
    <source>
        <dbReference type="Pfam" id="PF08241"/>
    </source>
</evidence>
<comment type="caution">
    <text evidence="5">The sequence shown here is derived from an EMBL/GenBank/DDBJ whole genome shotgun (WGS) entry which is preliminary data.</text>
</comment>
<feature type="domain" description="Methyltransferase type 11" evidence="4">
    <location>
        <begin position="50"/>
        <end position="135"/>
    </location>
</feature>
<keyword evidence="6" id="KW-1185">Reference proteome</keyword>
<keyword evidence="2 5" id="KW-0489">Methyltransferase</keyword>
<keyword evidence="5" id="KW-0830">Ubiquinone</keyword>
<evidence type="ECO:0000256" key="3">
    <source>
        <dbReference type="ARBA" id="ARBA00022679"/>
    </source>
</evidence>
<dbReference type="CDD" id="cd02440">
    <property type="entry name" value="AdoMet_MTases"/>
    <property type="match status" value="1"/>
</dbReference>
<dbReference type="SUPFAM" id="SSF53335">
    <property type="entry name" value="S-adenosyl-L-methionine-dependent methyltransferases"/>
    <property type="match status" value="1"/>
</dbReference>
<keyword evidence="3" id="KW-0808">Transferase</keyword>
<evidence type="ECO:0000256" key="2">
    <source>
        <dbReference type="ARBA" id="ARBA00022603"/>
    </source>
</evidence>
<accession>A0A7Z0IKB5</accession>
<evidence type="ECO:0000313" key="6">
    <source>
        <dbReference type="Proteomes" id="UP000527616"/>
    </source>
</evidence>
<dbReference type="PANTHER" id="PTHR44942">
    <property type="entry name" value="METHYLTRANSF_11 DOMAIN-CONTAINING PROTEIN"/>
    <property type="match status" value="1"/>
</dbReference>
<reference evidence="5 6" key="1">
    <citation type="submission" date="2020-07" db="EMBL/GenBank/DDBJ databases">
        <title>Sequencing the genomes of 1000 actinobacteria strains.</title>
        <authorList>
            <person name="Klenk H.-P."/>
        </authorList>
    </citation>
    <scope>NUCLEOTIDE SEQUENCE [LARGE SCALE GENOMIC DNA]</scope>
    <source>
        <strain evidence="5 6">DSM 103164</strain>
    </source>
</reference>
<sequence>MADRADRPDARRELAGAFTAGADAYDRLRPGYPPAAMELIIPAGARDAADVGAGTGKLATQLTAAGLSVWAIDPAAQMLALVPAGVESRVGTGEHTGLPDASVDLVTFGQSWHWVDAEAGTRELHRILRPGGRVAMLWNKLDTSVPWVARYADAMHTVDPRTDHEREVRRQAPAGLAGFGRIETREVPWRMIMTEADLAMLAETRSYWLAADDAVKHPARELIMAAVGAAPRAADGRVSVPYATEVAWADRRG</sequence>
<dbReference type="InterPro" id="IPR051052">
    <property type="entry name" value="Diverse_substrate_MTase"/>
</dbReference>
<dbReference type="InterPro" id="IPR013216">
    <property type="entry name" value="Methyltransf_11"/>
</dbReference>
<evidence type="ECO:0000313" key="5">
    <source>
        <dbReference type="EMBL" id="NYI70338.1"/>
    </source>
</evidence>
<comment type="similarity">
    <text evidence="1">Belongs to the methyltransferase superfamily.</text>
</comment>
<dbReference type="AlphaFoldDB" id="A0A7Z0IKB5"/>